<accession>A0A8X6I8S4</accession>
<sequence length="420" mass="48949">MADWRLTFTALMYKMLFLRAKRRHSSRLLYWKNRSQFEKIAELQRQKSCLNVERFFFVRTFLQSCVLRKRNRSPFWWEHAKNKFSHNQWLKYLRMGKENFMMLVKKITPFFKRQNIKNVSVEKQIAIALMSMASGKSNAHIGRIFHVSKSNVVIMIEDVCEAIKYLMPQYLKVPEKSDVEHNIEVFEKKWEFPQCAGVLGNIHVPLQSSNLPENASDYINNNNEYSMLLQGIVDASYRFWDVNIGWPGSVPESKVFTSSMLWLQGQNRNLFPEIYREICGIMIPIYILAGTSYPLSYWVLGPFLNESTSEKHKLFNEKFTFAYNAIEIAFKRLKARWNCLCHGSICSIEVLPSVIAACCILHNICEMNNEVVLDDWIIKSENNFKQPIPSPCNAVTGPQVENTRMAISEYFVNPNTLLGA</sequence>
<dbReference type="InterPro" id="IPR045249">
    <property type="entry name" value="HARBI1-like"/>
</dbReference>
<feature type="domain" description="DUF8040" evidence="9">
    <location>
        <begin position="87"/>
        <end position="163"/>
    </location>
</feature>
<organism evidence="10 11">
    <name type="scientific">Nephila pilipes</name>
    <name type="common">Giant wood spider</name>
    <name type="synonym">Nephila maculata</name>
    <dbReference type="NCBI Taxonomy" id="299642"/>
    <lineage>
        <taxon>Eukaryota</taxon>
        <taxon>Metazoa</taxon>
        <taxon>Ecdysozoa</taxon>
        <taxon>Arthropoda</taxon>
        <taxon>Chelicerata</taxon>
        <taxon>Arachnida</taxon>
        <taxon>Araneae</taxon>
        <taxon>Araneomorphae</taxon>
        <taxon>Entelegynae</taxon>
        <taxon>Araneoidea</taxon>
        <taxon>Nephilidae</taxon>
        <taxon>Nephila</taxon>
    </lineage>
</organism>
<feature type="domain" description="DDE Tnp4" evidence="8">
    <location>
        <begin position="203"/>
        <end position="363"/>
    </location>
</feature>
<evidence type="ECO:0000256" key="5">
    <source>
        <dbReference type="ARBA" id="ARBA00022723"/>
    </source>
</evidence>
<dbReference type="InterPro" id="IPR027806">
    <property type="entry name" value="HARBI1_dom"/>
</dbReference>
<gene>
    <name evidence="10" type="primary">ALP1</name>
    <name evidence="10" type="ORF">NPIL_49101</name>
</gene>
<dbReference type="EMBL" id="BMAW01088650">
    <property type="protein sequence ID" value="GFS35851.1"/>
    <property type="molecule type" value="Genomic_DNA"/>
</dbReference>
<reference evidence="10" key="1">
    <citation type="submission" date="2020-08" db="EMBL/GenBank/DDBJ databases">
        <title>Multicomponent nature underlies the extraordinary mechanical properties of spider dragline silk.</title>
        <authorList>
            <person name="Kono N."/>
            <person name="Nakamura H."/>
            <person name="Mori M."/>
            <person name="Yoshida Y."/>
            <person name="Ohtoshi R."/>
            <person name="Malay A.D."/>
            <person name="Moran D.A.P."/>
            <person name="Tomita M."/>
            <person name="Numata K."/>
            <person name="Arakawa K."/>
        </authorList>
    </citation>
    <scope>NUCLEOTIDE SEQUENCE</scope>
</reference>
<evidence type="ECO:0000313" key="11">
    <source>
        <dbReference type="Proteomes" id="UP000887013"/>
    </source>
</evidence>
<dbReference type="OrthoDB" id="2668416at2759"/>
<dbReference type="AlphaFoldDB" id="A0A8X6I8S4"/>
<dbReference type="GO" id="GO:0016787">
    <property type="term" value="F:hydrolase activity"/>
    <property type="evidence" value="ECO:0007669"/>
    <property type="project" value="UniProtKB-KW"/>
</dbReference>
<keyword evidence="4" id="KW-0540">Nuclease</keyword>
<dbReference type="Pfam" id="PF13359">
    <property type="entry name" value="DDE_Tnp_4"/>
    <property type="match status" value="1"/>
</dbReference>
<evidence type="ECO:0000313" key="10">
    <source>
        <dbReference type="EMBL" id="GFS35851.1"/>
    </source>
</evidence>
<dbReference type="Proteomes" id="UP000887013">
    <property type="component" value="Unassembled WGS sequence"/>
</dbReference>
<dbReference type="InterPro" id="IPR058353">
    <property type="entry name" value="DUF8040"/>
</dbReference>
<name>A0A8X6I8S4_NEPPI</name>
<comment type="caution">
    <text evidence="10">The sequence shown here is derived from an EMBL/GenBank/DDBJ whole genome shotgun (WGS) entry which is preliminary data.</text>
</comment>
<protein>
    <submittedName>
        <fullName evidence="10">Protein ANTAGONIST OF LIKE HETEROCHROMATIN PROTEIN 1</fullName>
    </submittedName>
</protein>
<evidence type="ECO:0000256" key="6">
    <source>
        <dbReference type="ARBA" id="ARBA00022801"/>
    </source>
</evidence>
<dbReference type="Pfam" id="PF26138">
    <property type="entry name" value="DUF8040"/>
    <property type="match status" value="1"/>
</dbReference>
<dbReference type="PANTHER" id="PTHR22930">
    <property type="match status" value="1"/>
</dbReference>
<comment type="cofactor">
    <cofactor evidence="1">
        <name>a divalent metal cation</name>
        <dbReference type="ChEBI" id="CHEBI:60240"/>
    </cofactor>
</comment>
<dbReference type="PANTHER" id="PTHR22930:SF85">
    <property type="entry name" value="GH03217P-RELATED"/>
    <property type="match status" value="1"/>
</dbReference>
<keyword evidence="11" id="KW-1185">Reference proteome</keyword>
<evidence type="ECO:0000259" key="9">
    <source>
        <dbReference type="Pfam" id="PF26138"/>
    </source>
</evidence>
<evidence type="ECO:0000259" key="8">
    <source>
        <dbReference type="Pfam" id="PF13359"/>
    </source>
</evidence>
<evidence type="ECO:0000256" key="4">
    <source>
        <dbReference type="ARBA" id="ARBA00022722"/>
    </source>
</evidence>
<evidence type="ECO:0000256" key="3">
    <source>
        <dbReference type="ARBA" id="ARBA00006958"/>
    </source>
</evidence>
<keyword evidence="7" id="KW-0539">Nucleus</keyword>
<dbReference type="GO" id="GO:0046872">
    <property type="term" value="F:metal ion binding"/>
    <property type="evidence" value="ECO:0007669"/>
    <property type="project" value="UniProtKB-KW"/>
</dbReference>
<evidence type="ECO:0000256" key="1">
    <source>
        <dbReference type="ARBA" id="ARBA00001968"/>
    </source>
</evidence>
<dbReference type="GO" id="GO:0005634">
    <property type="term" value="C:nucleus"/>
    <property type="evidence" value="ECO:0007669"/>
    <property type="project" value="UniProtKB-SubCell"/>
</dbReference>
<comment type="subcellular location">
    <subcellularLocation>
        <location evidence="2">Nucleus</location>
    </subcellularLocation>
</comment>
<proteinExistence type="inferred from homology"/>
<evidence type="ECO:0000256" key="7">
    <source>
        <dbReference type="ARBA" id="ARBA00023242"/>
    </source>
</evidence>
<dbReference type="GO" id="GO:0004518">
    <property type="term" value="F:nuclease activity"/>
    <property type="evidence" value="ECO:0007669"/>
    <property type="project" value="UniProtKB-KW"/>
</dbReference>
<comment type="similarity">
    <text evidence="3">Belongs to the HARBI1 family.</text>
</comment>
<keyword evidence="5" id="KW-0479">Metal-binding</keyword>
<keyword evidence="6" id="KW-0378">Hydrolase</keyword>
<evidence type="ECO:0000256" key="2">
    <source>
        <dbReference type="ARBA" id="ARBA00004123"/>
    </source>
</evidence>